<dbReference type="EMBL" id="JACOOT010000035">
    <property type="protein sequence ID" value="MBC5652322.1"/>
    <property type="molecule type" value="Genomic_DNA"/>
</dbReference>
<organism evidence="3 4">
    <name type="scientific">Blautia segnis</name>
    <dbReference type="NCBI Taxonomy" id="2763030"/>
    <lineage>
        <taxon>Bacteria</taxon>
        <taxon>Bacillati</taxon>
        <taxon>Bacillota</taxon>
        <taxon>Clostridia</taxon>
        <taxon>Lachnospirales</taxon>
        <taxon>Lachnospiraceae</taxon>
        <taxon>Blautia</taxon>
    </lineage>
</organism>
<dbReference type="Pfam" id="PF09084">
    <property type="entry name" value="NMT1"/>
    <property type="match status" value="1"/>
</dbReference>
<dbReference type="RefSeq" id="WP_021926862.1">
    <property type="nucleotide sequence ID" value="NZ_JACOOT010000035.1"/>
</dbReference>
<protein>
    <submittedName>
        <fullName evidence="3">ABC transporter substrate-binding protein</fullName>
    </submittedName>
</protein>
<evidence type="ECO:0000313" key="3">
    <source>
        <dbReference type="EMBL" id="MBC5652322.1"/>
    </source>
</evidence>
<evidence type="ECO:0000313" key="4">
    <source>
        <dbReference type="Proteomes" id="UP000652847"/>
    </source>
</evidence>
<dbReference type="PANTHER" id="PTHR31528">
    <property type="entry name" value="4-AMINO-5-HYDROXYMETHYL-2-METHYLPYRIMIDINE PHOSPHATE SYNTHASE THI11-RELATED"/>
    <property type="match status" value="1"/>
</dbReference>
<feature type="chain" id="PRO_5034760436" evidence="1">
    <location>
        <begin position="28"/>
        <end position="335"/>
    </location>
</feature>
<evidence type="ECO:0000256" key="1">
    <source>
        <dbReference type="SAM" id="SignalP"/>
    </source>
</evidence>
<dbReference type="Proteomes" id="UP000652847">
    <property type="component" value="Unassembled WGS sequence"/>
</dbReference>
<gene>
    <name evidence="3" type="ORF">H8S54_14740</name>
</gene>
<dbReference type="InterPro" id="IPR027939">
    <property type="entry name" value="NMT1/THI5"/>
</dbReference>
<name>A0A8I0AI84_9FIRM</name>
<dbReference type="GO" id="GO:0009228">
    <property type="term" value="P:thiamine biosynthetic process"/>
    <property type="evidence" value="ECO:0007669"/>
    <property type="project" value="InterPro"/>
</dbReference>
<accession>A0A8I0AI84</accession>
<comment type="caution">
    <text evidence="3">The sequence shown here is derived from an EMBL/GenBank/DDBJ whole genome shotgun (WGS) entry which is preliminary data.</text>
</comment>
<keyword evidence="4" id="KW-1185">Reference proteome</keyword>
<evidence type="ECO:0000259" key="2">
    <source>
        <dbReference type="Pfam" id="PF09084"/>
    </source>
</evidence>
<proteinExistence type="predicted"/>
<dbReference type="InterPro" id="IPR015168">
    <property type="entry name" value="SsuA/THI5"/>
</dbReference>
<dbReference type="PANTHER" id="PTHR31528:SF3">
    <property type="entry name" value="THIAMINE BIOSYNTHESIS PROTEIN HI_0357-RELATED"/>
    <property type="match status" value="1"/>
</dbReference>
<feature type="signal peptide" evidence="1">
    <location>
        <begin position="1"/>
        <end position="27"/>
    </location>
</feature>
<sequence>MNKNLKKAVASAAALTMVFAVPTGVYAADGENEKITFCLDWTPNTNHTGLYVALAKGYYEDAGLDVEIVQPPENGAALMCAAGQAQFAIEAQDTMAASLALDEPLGITAVAAVIQHNTSGILSRAGDGIDTPAGLTGKTYSTWDSPIELAMLENVVNSDGGDFDQVTLIPNDITDEPAALAAHQTDAIWVFQGWGGVNGEVEGVDCDYFAFSDINPVFDYYTPVIIANNDYLSENPDQAKAFMEATAKGYEFAAENPDEAAQILIDGDNTGSLKDAEELVKKSQEFLSAKYIDDADSWGVIDPERWNAFYKWLYENQLCDKDLTDVGFSNDYLPQ</sequence>
<dbReference type="AlphaFoldDB" id="A0A8I0AI84"/>
<dbReference type="Gene3D" id="3.40.190.10">
    <property type="entry name" value="Periplasmic binding protein-like II"/>
    <property type="match status" value="2"/>
</dbReference>
<keyword evidence="1" id="KW-0732">Signal</keyword>
<feature type="domain" description="SsuA/THI5-like" evidence="2">
    <location>
        <begin position="44"/>
        <end position="260"/>
    </location>
</feature>
<reference evidence="3 4" key="1">
    <citation type="submission" date="2020-08" db="EMBL/GenBank/DDBJ databases">
        <title>Genome public.</title>
        <authorList>
            <person name="Liu C."/>
            <person name="Sun Q."/>
        </authorList>
    </citation>
    <scope>NUCLEOTIDE SEQUENCE [LARGE SCALE GENOMIC DNA]</scope>
    <source>
        <strain evidence="3 4">BX17</strain>
    </source>
</reference>
<dbReference type="SUPFAM" id="SSF53850">
    <property type="entry name" value="Periplasmic binding protein-like II"/>
    <property type="match status" value="1"/>
</dbReference>